<dbReference type="EMBL" id="LAZR01015711">
    <property type="protein sequence ID" value="KKM07708.1"/>
    <property type="molecule type" value="Genomic_DNA"/>
</dbReference>
<dbReference type="AlphaFoldDB" id="A0A0F9K974"/>
<accession>A0A0F9K974</accession>
<gene>
    <name evidence="1" type="ORF">LCGC14_1731210</name>
</gene>
<sequence>MSITLVRVTNEQTLPQGISRDGSILLDKIDKSQGNSDSPPYAQLEKQKIYVPFVNPLDTAVNGYTDLVRTDEVILASAADGSIGGLANTTPPRVSVVAFDSALIATPVVSNSTNGAGTTTVTGTTLLSVAPDRTRLILSNPAGASQTIEEADFASHTGTTITFVDAKVTIAGGPPTTNWTVQVFVNSKLSNQFLLV</sequence>
<comment type="caution">
    <text evidence="1">The sequence shown here is derived from an EMBL/GenBank/DDBJ whole genome shotgun (WGS) entry which is preliminary data.</text>
</comment>
<protein>
    <submittedName>
        <fullName evidence="1">Uncharacterized protein</fullName>
    </submittedName>
</protein>
<proteinExistence type="predicted"/>
<evidence type="ECO:0000313" key="1">
    <source>
        <dbReference type="EMBL" id="KKM07708.1"/>
    </source>
</evidence>
<name>A0A0F9K974_9ZZZZ</name>
<reference evidence="1" key="1">
    <citation type="journal article" date="2015" name="Nature">
        <title>Complex archaea that bridge the gap between prokaryotes and eukaryotes.</title>
        <authorList>
            <person name="Spang A."/>
            <person name="Saw J.H."/>
            <person name="Jorgensen S.L."/>
            <person name="Zaremba-Niedzwiedzka K."/>
            <person name="Martijn J."/>
            <person name="Lind A.E."/>
            <person name="van Eijk R."/>
            <person name="Schleper C."/>
            <person name="Guy L."/>
            <person name="Ettema T.J."/>
        </authorList>
    </citation>
    <scope>NUCLEOTIDE SEQUENCE</scope>
</reference>
<organism evidence="1">
    <name type="scientific">marine sediment metagenome</name>
    <dbReference type="NCBI Taxonomy" id="412755"/>
    <lineage>
        <taxon>unclassified sequences</taxon>
        <taxon>metagenomes</taxon>
        <taxon>ecological metagenomes</taxon>
    </lineage>
</organism>